<dbReference type="InterPro" id="IPR000847">
    <property type="entry name" value="LysR_HTH_N"/>
</dbReference>
<keyword evidence="7" id="KW-1185">Reference proteome</keyword>
<evidence type="ECO:0000256" key="2">
    <source>
        <dbReference type="ARBA" id="ARBA00023015"/>
    </source>
</evidence>
<evidence type="ECO:0000256" key="4">
    <source>
        <dbReference type="ARBA" id="ARBA00023163"/>
    </source>
</evidence>
<comment type="caution">
    <text evidence="6">The sequence shown here is derived from an EMBL/GenBank/DDBJ whole genome shotgun (WGS) entry which is preliminary data.</text>
</comment>
<dbReference type="SUPFAM" id="SSF53850">
    <property type="entry name" value="Periplasmic binding protein-like II"/>
    <property type="match status" value="1"/>
</dbReference>
<accession>A0A5R8KBM8</accession>
<sequence length="294" mass="33331">MAFLNYHHLRYFRAIATEGSLTRAAQHLKLSQSALSVQLRRLEESLGQALFERKHKALVLTEAGRIALEYANSIFRSGEELTDLMQNRAGRSRSFLRVGASSNLSRNFQLNFVRPLITRDHVELVLHSGTLRELLAQLHNHTLDVVLSNTPARNDADTGWRNHLLDEQSVSLVGRKRRGLKPFRFPEDLRTTPVVLPSLESSIRAAFDVLMDQSGIHPIIAAEVDDMAMLRLMARESNGVTLVPPVVVKDELESGALVERHRFPQIKECFYAITPNRRFPNAILRELMTKKKLA</sequence>
<gene>
    <name evidence="6" type="ORF">FEM03_15320</name>
</gene>
<dbReference type="Pfam" id="PF03466">
    <property type="entry name" value="LysR_substrate"/>
    <property type="match status" value="1"/>
</dbReference>
<dbReference type="SUPFAM" id="SSF46785">
    <property type="entry name" value="Winged helix' DNA-binding domain"/>
    <property type="match status" value="1"/>
</dbReference>
<dbReference type="Proteomes" id="UP000306196">
    <property type="component" value="Unassembled WGS sequence"/>
</dbReference>
<dbReference type="InterPro" id="IPR036390">
    <property type="entry name" value="WH_DNA-bd_sf"/>
</dbReference>
<dbReference type="EMBL" id="VAUV01000011">
    <property type="protein sequence ID" value="TLD69701.1"/>
    <property type="molecule type" value="Genomic_DNA"/>
</dbReference>
<keyword evidence="3" id="KW-0238">DNA-binding</keyword>
<dbReference type="InterPro" id="IPR005119">
    <property type="entry name" value="LysR_subst-bd"/>
</dbReference>
<dbReference type="RefSeq" id="WP_138087161.1">
    <property type="nucleotide sequence ID" value="NZ_VAUV01000011.1"/>
</dbReference>
<dbReference type="Gene3D" id="3.40.190.10">
    <property type="entry name" value="Periplasmic binding protein-like II"/>
    <property type="match status" value="2"/>
</dbReference>
<dbReference type="PROSITE" id="PS50931">
    <property type="entry name" value="HTH_LYSR"/>
    <property type="match status" value="1"/>
</dbReference>
<dbReference type="InterPro" id="IPR036388">
    <property type="entry name" value="WH-like_DNA-bd_sf"/>
</dbReference>
<comment type="similarity">
    <text evidence="1">Belongs to the LysR transcriptional regulatory family.</text>
</comment>
<proteinExistence type="inferred from homology"/>
<dbReference type="PANTHER" id="PTHR30126">
    <property type="entry name" value="HTH-TYPE TRANSCRIPTIONAL REGULATOR"/>
    <property type="match status" value="1"/>
</dbReference>
<evidence type="ECO:0000256" key="3">
    <source>
        <dbReference type="ARBA" id="ARBA00023125"/>
    </source>
</evidence>
<dbReference type="FunFam" id="1.10.10.10:FF:000001">
    <property type="entry name" value="LysR family transcriptional regulator"/>
    <property type="match status" value="1"/>
</dbReference>
<reference evidence="6 7" key="1">
    <citation type="submission" date="2019-05" db="EMBL/GenBank/DDBJ databases">
        <title>Verrucobacter flavum gen. nov., sp. nov. a new member of the family Verrucomicrobiaceae.</title>
        <authorList>
            <person name="Szuroczki S."/>
            <person name="Abbaszade G."/>
            <person name="Szabo A."/>
            <person name="Felfoldi T."/>
            <person name="Schumann P."/>
            <person name="Boka K."/>
            <person name="Keki Z."/>
            <person name="Toumi M."/>
            <person name="Toth E."/>
        </authorList>
    </citation>
    <scope>NUCLEOTIDE SEQUENCE [LARGE SCALE GENOMIC DNA]</scope>
    <source>
        <strain evidence="6 7">MG-N-17</strain>
    </source>
</reference>
<evidence type="ECO:0000259" key="5">
    <source>
        <dbReference type="PROSITE" id="PS50931"/>
    </source>
</evidence>
<evidence type="ECO:0000256" key="1">
    <source>
        <dbReference type="ARBA" id="ARBA00009437"/>
    </source>
</evidence>
<organism evidence="6 7">
    <name type="scientific">Phragmitibacter flavus</name>
    <dbReference type="NCBI Taxonomy" id="2576071"/>
    <lineage>
        <taxon>Bacteria</taxon>
        <taxon>Pseudomonadati</taxon>
        <taxon>Verrucomicrobiota</taxon>
        <taxon>Verrucomicrobiia</taxon>
        <taxon>Verrucomicrobiales</taxon>
        <taxon>Verrucomicrobiaceae</taxon>
        <taxon>Phragmitibacter</taxon>
    </lineage>
</organism>
<dbReference type="GO" id="GO:0003700">
    <property type="term" value="F:DNA-binding transcription factor activity"/>
    <property type="evidence" value="ECO:0007669"/>
    <property type="project" value="InterPro"/>
</dbReference>
<dbReference type="AlphaFoldDB" id="A0A5R8KBM8"/>
<dbReference type="PANTHER" id="PTHR30126:SF98">
    <property type="entry name" value="HTH-TYPE TRANSCRIPTIONAL ACTIVATOR BAUR"/>
    <property type="match status" value="1"/>
</dbReference>
<keyword evidence="4" id="KW-0804">Transcription</keyword>
<feature type="domain" description="HTH lysR-type" evidence="5">
    <location>
        <begin position="4"/>
        <end position="61"/>
    </location>
</feature>
<dbReference type="OrthoDB" id="9785745at2"/>
<dbReference type="Gene3D" id="1.10.10.10">
    <property type="entry name" value="Winged helix-like DNA-binding domain superfamily/Winged helix DNA-binding domain"/>
    <property type="match status" value="1"/>
</dbReference>
<evidence type="ECO:0000313" key="7">
    <source>
        <dbReference type="Proteomes" id="UP000306196"/>
    </source>
</evidence>
<dbReference type="Pfam" id="PF00126">
    <property type="entry name" value="HTH_1"/>
    <property type="match status" value="1"/>
</dbReference>
<protein>
    <submittedName>
        <fullName evidence="6">LysR family transcriptional regulator</fullName>
    </submittedName>
</protein>
<dbReference type="PRINTS" id="PR00039">
    <property type="entry name" value="HTHLYSR"/>
</dbReference>
<dbReference type="GO" id="GO:0000976">
    <property type="term" value="F:transcription cis-regulatory region binding"/>
    <property type="evidence" value="ECO:0007669"/>
    <property type="project" value="TreeGrafter"/>
</dbReference>
<keyword evidence="2" id="KW-0805">Transcription regulation</keyword>
<name>A0A5R8KBM8_9BACT</name>
<evidence type="ECO:0000313" key="6">
    <source>
        <dbReference type="EMBL" id="TLD69701.1"/>
    </source>
</evidence>